<dbReference type="SMART" id="SM00490">
    <property type="entry name" value="HELICc"/>
    <property type="match status" value="1"/>
</dbReference>
<dbReference type="InterPro" id="IPR000330">
    <property type="entry name" value="SNF2_N"/>
</dbReference>
<dbReference type="Gene3D" id="3.40.50.10810">
    <property type="entry name" value="Tandem AAA-ATPase domain"/>
    <property type="match status" value="1"/>
</dbReference>
<dbReference type="InterPro" id="IPR038718">
    <property type="entry name" value="SNF2-like_sf"/>
</dbReference>
<protein>
    <submittedName>
        <fullName evidence="4">DEAD/DEAH box helicase</fullName>
    </submittedName>
</protein>
<dbReference type="CDD" id="cd18793">
    <property type="entry name" value="SF2_C_SNF"/>
    <property type="match status" value="1"/>
</dbReference>
<comment type="caution">
    <text evidence="4">The sequence shown here is derived from an EMBL/GenBank/DDBJ whole genome shotgun (WGS) entry which is preliminary data.</text>
</comment>
<dbReference type="EMBL" id="JAPDNT010000031">
    <property type="protein sequence ID" value="MCW3477202.1"/>
    <property type="molecule type" value="Genomic_DNA"/>
</dbReference>
<dbReference type="GO" id="GO:0016787">
    <property type="term" value="F:hydrolase activity"/>
    <property type="evidence" value="ECO:0007669"/>
    <property type="project" value="UniProtKB-KW"/>
</dbReference>
<proteinExistence type="predicted"/>
<evidence type="ECO:0000259" key="3">
    <source>
        <dbReference type="PROSITE" id="PS51194"/>
    </source>
</evidence>
<gene>
    <name evidence="4" type="ORF">OL599_21755</name>
</gene>
<evidence type="ECO:0000256" key="1">
    <source>
        <dbReference type="ARBA" id="ARBA00022801"/>
    </source>
</evidence>
<keyword evidence="4" id="KW-0547">Nucleotide-binding</keyword>
<dbReference type="InterPro" id="IPR001650">
    <property type="entry name" value="Helicase_C-like"/>
</dbReference>
<dbReference type="RefSeq" id="WP_264716134.1">
    <property type="nucleotide sequence ID" value="NZ_JAPDNT010000031.1"/>
</dbReference>
<dbReference type="Gene3D" id="3.40.50.300">
    <property type="entry name" value="P-loop containing nucleotide triphosphate hydrolases"/>
    <property type="match status" value="1"/>
</dbReference>
<name>A0AA41YRG2_9PROT</name>
<dbReference type="PROSITE" id="PS51192">
    <property type="entry name" value="HELICASE_ATP_BIND_1"/>
    <property type="match status" value="1"/>
</dbReference>
<dbReference type="SUPFAM" id="SSF52540">
    <property type="entry name" value="P-loop containing nucleoside triphosphate hydrolases"/>
    <property type="match status" value="2"/>
</dbReference>
<reference evidence="4" key="2">
    <citation type="submission" date="2022-10" db="EMBL/GenBank/DDBJ databases">
        <authorList>
            <person name="Trinh H.N."/>
        </authorList>
    </citation>
    <scope>NUCLEOTIDE SEQUENCE</scope>
    <source>
        <strain evidence="4">RN2-1</strain>
    </source>
</reference>
<dbReference type="PROSITE" id="PS51194">
    <property type="entry name" value="HELICASE_CTER"/>
    <property type="match status" value="1"/>
</dbReference>
<feature type="non-terminal residue" evidence="4">
    <location>
        <position position="1"/>
    </location>
</feature>
<keyword evidence="5" id="KW-1185">Reference proteome</keyword>
<dbReference type="Pfam" id="PF00176">
    <property type="entry name" value="SNF2-rel_dom"/>
    <property type="match status" value="1"/>
</dbReference>
<dbReference type="PANTHER" id="PTHR10799">
    <property type="entry name" value="SNF2/RAD54 HELICASE FAMILY"/>
    <property type="match status" value="1"/>
</dbReference>
<feature type="domain" description="Helicase ATP-binding" evidence="2">
    <location>
        <begin position="351"/>
        <end position="511"/>
    </location>
</feature>
<dbReference type="InterPro" id="IPR049730">
    <property type="entry name" value="SNF2/RAD54-like_C"/>
</dbReference>
<dbReference type="InterPro" id="IPR027417">
    <property type="entry name" value="P-loop_NTPase"/>
</dbReference>
<sequence length="803" mass="87614">DAAPLVRAEMARRLPALAALAPQELAPPRVVAGPPVPVLRLFAGSVPFDVRLLRGGGPRPGWNAGRWQEPMARLSFRYGPVTLPALQPGPGLHAHEGALLQIRRDAVAERDAAGRLAALDFLPLGAMHPVFAQDPHRDDFLLNDSESDLAGWLDVMLDALPALRRDGWQVEIADDFPIRLATLSGDIEARISEGSGIDWFELDVGVSVDGARIDLVPPLLGLIEREGLGLFAAADEVPGEDAAQVWITLDDGRLLPLPMARIRPIAVALLELFNPSGDKDGQVGLSRLRAAELAALEAETAGRGIVWQGGDSLRALGRQLHETGSIPRANLPAGFRAVLRPYQARGVDWLQFLRAAGLGGVLADDMGLGKTVQTLAHIAIEQAAGRLDRPALIVCPTSLVANWRLEAARFAPALKLLTLHGPARKDSFAAIPRHDLVLTTYPLLTRDHAALAAQDWHIVVLDEAQTIKNPQADTSRRVRGLRARQRLCLSGTPLENHLGELWSLFDFVAPGFLGDRRGFQARYRTPIEKAGNAERRTLLARRIRPFLLRRTKDEVTPDLPPKTEIPEAVDMAADQRAVYESIRLAMHARVRAAIAARGLARSGIIVLDALLKLRQACCDPRLLKLASVRRSRTTSAKFNRLMELLPHMIADGRRILLFSQFTEMLGLIQDGLAAAKLPHALLTGDTRDRATPIRRFQAGEVPLFLISLKAGGTGLNLTAADTVIHYDPWWNPAVEDQATDRAHRIGQDKAVFVHKLVTLGTIEEKMEVLKQRKRALAAGILHAERGGALRMTEADVEELFAAA</sequence>
<dbReference type="Proteomes" id="UP001165679">
    <property type="component" value="Unassembled WGS sequence"/>
</dbReference>
<keyword evidence="4" id="KW-0347">Helicase</keyword>
<evidence type="ECO:0000259" key="2">
    <source>
        <dbReference type="PROSITE" id="PS51192"/>
    </source>
</evidence>
<dbReference type="GO" id="GO:0005524">
    <property type="term" value="F:ATP binding"/>
    <property type="evidence" value="ECO:0007669"/>
    <property type="project" value="InterPro"/>
</dbReference>
<feature type="domain" description="Helicase C-terminal" evidence="3">
    <location>
        <begin position="637"/>
        <end position="797"/>
    </location>
</feature>
<accession>A0AA41YRG2</accession>
<organism evidence="4 5">
    <name type="scientific">Limobrevibacterium gyesilva</name>
    <dbReference type="NCBI Taxonomy" id="2991712"/>
    <lineage>
        <taxon>Bacteria</taxon>
        <taxon>Pseudomonadati</taxon>
        <taxon>Pseudomonadota</taxon>
        <taxon>Alphaproteobacteria</taxon>
        <taxon>Acetobacterales</taxon>
        <taxon>Acetobacteraceae</taxon>
        <taxon>Limobrevibacterium</taxon>
    </lineage>
</organism>
<evidence type="ECO:0000313" key="4">
    <source>
        <dbReference type="EMBL" id="MCW3477202.1"/>
    </source>
</evidence>
<evidence type="ECO:0000313" key="5">
    <source>
        <dbReference type="Proteomes" id="UP001165679"/>
    </source>
</evidence>
<keyword evidence="4" id="KW-0067">ATP-binding</keyword>
<dbReference type="CDD" id="cd18012">
    <property type="entry name" value="DEXQc_arch_SWI2_SNF2"/>
    <property type="match status" value="1"/>
</dbReference>
<dbReference type="AlphaFoldDB" id="A0AA41YRG2"/>
<dbReference type="Pfam" id="PF00271">
    <property type="entry name" value="Helicase_C"/>
    <property type="match status" value="1"/>
</dbReference>
<dbReference type="InterPro" id="IPR014001">
    <property type="entry name" value="Helicase_ATP-bd"/>
</dbReference>
<keyword evidence="1" id="KW-0378">Hydrolase</keyword>
<dbReference type="GO" id="GO:0004386">
    <property type="term" value="F:helicase activity"/>
    <property type="evidence" value="ECO:0007669"/>
    <property type="project" value="UniProtKB-KW"/>
</dbReference>
<dbReference type="SMART" id="SM00487">
    <property type="entry name" value="DEXDc"/>
    <property type="match status" value="1"/>
</dbReference>
<reference evidence="4" key="1">
    <citation type="submission" date="2022-09" db="EMBL/GenBank/DDBJ databases">
        <title>Rhodovastum sp. nov. RN2-1 isolated from soil in Seongnam, South Korea.</title>
        <authorList>
            <person name="Le N.T."/>
        </authorList>
    </citation>
    <scope>NUCLEOTIDE SEQUENCE</scope>
    <source>
        <strain evidence="4">RN2-1</strain>
    </source>
</reference>